<reference evidence="3 4" key="1">
    <citation type="journal article" date="2015" name="BMC Genomics">
        <title>Analysis of whole genome sequencing for the Escherichia coli O157:H7 typing phages.</title>
        <authorList>
            <person name="Cowley L.A."/>
            <person name="Beckett S.J."/>
            <person name="Chase-Topping M."/>
            <person name="Perry N."/>
            <person name="Dallman T.J."/>
            <person name="Gally D.L."/>
            <person name="Jenkins C."/>
        </authorList>
    </citation>
    <scope>NUCLEOTIDE SEQUENCE [LARGE SCALE GENOMIC DNA]</scope>
</reference>
<name>A0A0F6TJP0_9CAUD</name>
<dbReference type="InterPro" id="IPR011604">
    <property type="entry name" value="PDDEXK-like_dom_sf"/>
</dbReference>
<feature type="compositionally biased region" description="Basic and acidic residues" evidence="1">
    <location>
        <begin position="515"/>
        <end position="528"/>
    </location>
</feature>
<dbReference type="GO" id="GO:0003677">
    <property type="term" value="F:DNA binding"/>
    <property type="evidence" value="ECO:0007669"/>
    <property type="project" value="InterPro"/>
</dbReference>
<dbReference type="InterPro" id="IPR018330">
    <property type="entry name" value="RecT_fam"/>
</dbReference>
<gene>
    <name evidence="3" type="primary">recE</name>
    <name evidence="3" type="ORF">ECTP10_01618</name>
</gene>
<evidence type="ECO:0000256" key="1">
    <source>
        <dbReference type="SAM" id="MobiDB-lite"/>
    </source>
</evidence>
<protein>
    <submittedName>
        <fullName evidence="3">Exodeoxyribonuclease 8</fullName>
        <ecNumber evidence="3">3.1.11.-</ecNumber>
    </submittedName>
</protein>
<keyword evidence="3" id="KW-0378">Hydrolase</keyword>
<evidence type="ECO:0000313" key="4">
    <source>
        <dbReference type="Proteomes" id="UP000033806"/>
    </source>
</evidence>
<feature type="domain" description="Putative exodeoxyribonuclease 8 PDDEXK-like" evidence="2">
    <location>
        <begin position="44"/>
        <end position="254"/>
    </location>
</feature>
<dbReference type="Proteomes" id="UP000033806">
    <property type="component" value="Segment"/>
</dbReference>
<dbReference type="GO" id="GO:0006259">
    <property type="term" value="P:DNA metabolic process"/>
    <property type="evidence" value="ECO:0007669"/>
    <property type="project" value="InterPro"/>
</dbReference>
<evidence type="ECO:0000313" key="3">
    <source>
        <dbReference type="EMBL" id="AKE46447.1"/>
    </source>
</evidence>
<dbReference type="EC" id="3.1.11.-" evidence="3"/>
<dbReference type="Pfam" id="PF03837">
    <property type="entry name" value="RecT"/>
    <property type="match status" value="1"/>
</dbReference>
<dbReference type="Gene3D" id="3.90.320.10">
    <property type="match status" value="1"/>
</dbReference>
<proteinExistence type="predicted"/>
<organism evidence="3 4">
    <name type="scientific">Escherichia coli O157 typing phage 10</name>
    <dbReference type="NCBI Taxonomy" id="1508672"/>
    <lineage>
        <taxon>Viruses</taxon>
        <taxon>Duplodnaviria</taxon>
        <taxon>Heunggongvirae</taxon>
        <taxon>Uroviricota</taxon>
        <taxon>Caudoviricetes</taxon>
        <taxon>Uetakevirus</taxon>
        <taxon>Uetakevirus phiV10</taxon>
    </lineage>
</organism>
<dbReference type="Pfam" id="PF12684">
    <property type="entry name" value="DUF3799"/>
    <property type="match status" value="1"/>
</dbReference>
<feature type="region of interest" description="Disordered" evidence="1">
    <location>
        <begin position="504"/>
        <end position="528"/>
    </location>
</feature>
<dbReference type="GO" id="GO:0016787">
    <property type="term" value="F:hydrolase activity"/>
    <property type="evidence" value="ECO:0007669"/>
    <property type="project" value="UniProtKB-KW"/>
</dbReference>
<sequence length="586" mass="66122">MKPGIYFDISNEDYHAGDGVSKSQLDMVAKNPSLLKWVQAAPEDEEKKSALDIGTALHCLLLEPGEFDKRFIVSPKFDRRTKQGKADEEAFLRDVADMGITVLDAEQWRKLELMRDSAMAHPAARWMLEAPGFCEASMYWNDEDTGELCRIRPDKWLNEHNVIVDVKKVADMDRFARHIEEFRYHVQDAMYREGAMRVTGQPHGFFFLAVSESIDCGRYPVRVFELDAPDVDAGHALFRRDLNTYHECRINDEWGGVEIIKRPEWARKTGYVHMSNDIANINAPVDTAIAGTAATIFSPDGLNQLMKFAEVMAQSRVTVPAHLAGKPADCMAVAMQAAQWGMNPFAVAQKTHVVNGTLGYEAQLVNAVISTMSPTKDRINYEWFGPWERVIGKFVEKTSKNGNPYIAPGWTLKDEEGCGVRVWATMKGEDQPRVLELMLSQAQVRNSTLWASDPKQQLAYLATKRWSRLHCPDVIMGVYTPDELQETAPRVERDITPQTTTAAGMNSLINAKPVKKPDEQTRKADSRDPEEMLMAFTSAAMNYSTVSELDKAYKYIAQKLSDDDELLAKATDVYSVRREELNETSM</sequence>
<dbReference type="InterPro" id="IPR024432">
    <property type="entry name" value="Put_RecE_PDDEXK-like_dom"/>
</dbReference>
<evidence type="ECO:0000259" key="2">
    <source>
        <dbReference type="Pfam" id="PF12684"/>
    </source>
</evidence>
<accession>A0A0F6TJP0</accession>
<dbReference type="EMBL" id="KP869108">
    <property type="protein sequence ID" value="AKE46447.1"/>
    <property type="molecule type" value="Genomic_DNA"/>
</dbReference>